<feature type="region of interest" description="Disordered" evidence="1">
    <location>
        <begin position="223"/>
        <end position="282"/>
    </location>
</feature>
<organism evidence="2 3">
    <name type="scientific">Murinocardiopsis flavida</name>
    <dbReference type="NCBI Taxonomy" id="645275"/>
    <lineage>
        <taxon>Bacteria</taxon>
        <taxon>Bacillati</taxon>
        <taxon>Actinomycetota</taxon>
        <taxon>Actinomycetes</taxon>
        <taxon>Streptosporangiales</taxon>
        <taxon>Nocardiopsidaceae</taxon>
        <taxon>Murinocardiopsis</taxon>
    </lineage>
</organism>
<accession>A0A2P8CGV0</accession>
<protein>
    <submittedName>
        <fullName evidence="2">Uncharacterized protein DUF3710</fullName>
    </submittedName>
</protein>
<proteinExistence type="predicted"/>
<dbReference type="EMBL" id="PYGA01000039">
    <property type="protein sequence ID" value="PSK84200.1"/>
    <property type="molecule type" value="Genomic_DNA"/>
</dbReference>
<evidence type="ECO:0000313" key="2">
    <source>
        <dbReference type="EMBL" id="PSK84200.1"/>
    </source>
</evidence>
<evidence type="ECO:0000256" key="1">
    <source>
        <dbReference type="SAM" id="MobiDB-lite"/>
    </source>
</evidence>
<dbReference type="OrthoDB" id="8480367at2"/>
<keyword evidence="3" id="KW-1185">Reference proteome</keyword>
<evidence type="ECO:0000313" key="3">
    <source>
        <dbReference type="Proteomes" id="UP000240542"/>
    </source>
</evidence>
<gene>
    <name evidence="2" type="ORF">CLV63_13919</name>
</gene>
<feature type="compositionally biased region" description="Basic residues" evidence="1">
    <location>
        <begin position="1"/>
        <end position="10"/>
    </location>
</feature>
<feature type="compositionally biased region" description="Basic and acidic residues" evidence="1">
    <location>
        <begin position="27"/>
        <end position="42"/>
    </location>
</feature>
<reference evidence="2 3" key="1">
    <citation type="submission" date="2018-03" db="EMBL/GenBank/DDBJ databases">
        <title>Genomic Encyclopedia of Archaeal and Bacterial Type Strains, Phase II (KMG-II): from individual species to whole genera.</title>
        <authorList>
            <person name="Goeker M."/>
        </authorList>
    </citation>
    <scope>NUCLEOTIDE SEQUENCE [LARGE SCALE GENOMIC DNA]</scope>
    <source>
        <strain evidence="2 3">DSM 45312</strain>
    </source>
</reference>
<feature type="compositionally biased region" description="Gly residues" evidence="1">
    <location>
        <begin position="264"/>
        <end position="282"/>
    </location>
</feature>
<feature type="region of interest" description="Disordered" evidence="1">
    <location>
        <begin position="1"/>
        <end position="54"/>
    </location>
</feature>
<dbReference type="AlphaFoldDB" id="A0A2P8CGV0"/>
<dbReference type="RefSeq" id="WP_106586930.1">
    <property type="nucleotide sequence ID" value="NZ_PYGA01000039.1"/>
</dbReference>
<dbReference type="InterPro" id="IPR022183">
    <property type="entry name" value="DUF3710"/>
</dbReference>
<name>A0A2P8CGV0_9ACTN</name>
<dbReference type="Pfam" id="PF12502">
    <property type="entry name" value="DUF3710"/>
    <property type="match status" value="1"/>
</dbReference>
<dbReference type="Proteomes" id="UP000240542">
    <property type="component" value="Unassembled WGS sequence"/>
</dbReference>
<comment type="caution">
    <text evidence="2">The sequence shown here is derived from an EMBL/GenBank/DDBJ whole genome shotgun (WGS) entry which is preliminary data.</text>
</comment>
<sequence>MFGRRRKKSQKTGADGPADHIIGPDLPKGESREPVKAEDVHRATGPWDVSEDYPETNRVDLGGLHVPVAEDLEVQVNVAQQQNKVIGVTIVAGPTALQVQPFAAPKLSGLWDEVRAEIAEEITEAGGKSEEFEGTFGTELRAIVAVPGKTNEQGHQLGQPARFIGVDGPRWFLRGVIRGEGAMKPEAAERIEEVFAALVVVRGDQPVPPRDLLDLKLPAQAQQAMEDAEAERLRKGVDPGAQGGAGAGTAGDDRDRGDYADPAGSGGSDASDGGGSSGGGGD</sequence>